<dbReference type="InterPro" id="IPR036425">
    <property type="entry name" value="MoaB/Mog-like_dom_sf"/>
</dbReference>
<dbReference type="PANTHER" id="PTHR13939:SF0">
    <property type="entry name" value="NMN AMIDOHYDROLASE-LIKE PROTEIN YFAY"/>
    <property type="match status" value="1"/>
</dbReference>
<sequence length="256" mass="26906">MKKNPQTAACLLIGDELLSGRTRDANANTLAKALYAKGIELIEVRIVPDEHKTIGNALIDLKVKADIVITSGGIGPTHDDITADAVSAALGRKTVEHDGAMKILKAHYAAKDEEVTDARRRMARMPKDAELIANSVSGAPGFRVENVYVLAGVPAIFDAMLEEVLAAVPDGEPETVYHVTGEAKESDLADGLRDLETALKGLKIGSYPGPTGKGGPLTIVCRSRSASVCEQAALAVKALFTAQGKEAEIGQGDRPA</sequence>
<dbReference type="SUPFAM" id="SSF53218">
    <property type="entry name" value="Molybdenum cofactor biosynthesis proteins"/>
    <property type="match status" value="1"/>
</dbReference>
<protein>
    <submittedName>
        <fullName evidence="2">Molybdopterin-binding protein</fullName>
    </submittedName>
</protein>
<dbReference type="RefSeq" id="WP_256618116.1">
    <property type="nucleotide sequence ID" value="NZ_JANIBC010000001.1"/>
</dbReference>
<dbReference type="Gene3D" id="3.40.980.10">
    <property type="entry name" value="MoaB/Mog-like domain"/>
    <property type="match status" value="1"/>
</dbReference>
<reference evidence="2" key="1">
    <citation type="submission" date="2022-07" db="EMBL/GenBank/DDBJ databases">
        <title>Parvularcula maris sp. nov., an algicidal bacterium isolated from seawater.</title>
        <authorList>
            <person name="Li F."/>
        </authorList>
    </citation>
    <scope>NUCLEOTIDE SEQUENCE</scope>
    <source>
        <strain evidence="2">BGMRC 0090</strain>
    </source>
</reference>
<evidence type="ECO:0000313" key="3">
    <source>
        <dbReference type="Proteomes" id="UP001142610"/>
    </source>
</evidence>
<dbReference type="Pfam" id="PF00994">
    <property type="entry name" value="MoCF_biosynth"/>
    <property type="match status" value="1"/>
</dbReference>
<name>A0A9X2L767_9PROT</name>
<dbReference type="EMBL" id="JANIBC010000001">
    <property type="protein sequence ID" value="MCQ8184311.1"/>
    <property type="molecule type" value="Genomic_DNA"/>
</dbReference>
<dbReference type="PANTHER" id="PTHR13939">
    <property type="entry name" value="NICOTINAMIDE-NUCLEOTIDE AMIDOHYDROLASE PNCC"/>
    <property type="match status" value="1"/>
</dbReference>
<gene>
    <name evidence="2" type="ORF">NOG11_02820</name>
</gene>
<dbReference type="SMART" id="SM00852">
    <property type="entry name" value="MoCF_biosynth"/>
    <property type="match status" value="1"/>
</dbReference>
<evidence type="ECO:0000259" key="1">
    <source>
        <dbReference type="SMART" id="SM00852"/>
    </source>
</evidence>
<comment type="caution">
    <text evidence="2">The sequence shown here is derived from an EMBL/GenBank/DDBJ whole genome shotgun (WGS) entry which is preliminary data.</text>
</comment>
<dbReference type="AlphaFoldDB" id="A0A9X2L767"/>
<dbReference type="CDD" id="cd00885">
    <property type="entry name" value="cinA"/>
    <property type="match status" value="1"/>
</dbReference>
<feature type="domain" description="MoaB/Mog" evidence="1">
    <location>
        <begin position="9"/>
        <end position="171"/>
    </location>
</feature>
<evidence type="ECO:0000313" key="2">
    <source>
        <dbReference type="EMBL" id="MCQ8184311.1"/>
    </source>
</evidence>
<keyword evidence="3" id="KW-1185">Reference proteome</keyword>
<dbReference type="InterPro" id="IPR001453">
    <property type="entry name" value="MoaB/Mog_dom"/>
</dbReference>
<accession>A0A9X2L767</accession>
<proteinExistence type="predicted"/>
<dbReference type="InterPro" id="IPR050101">
    <property type="entry name" value="CinA"/>
</dbReference>
<organism evidence="2 3">
    <name type="scientific">Parvularcula maris</name>
    <dbReference type="NCBI Taxonomy" id="2965077"/>
    <lineage>
        <taxon>Bacteria</taxon>
        <taxon>Pseudomonadati</taxon>
        <taxon>Pseudomonadota</taxon>
        <taxon>Alphaproteobacteria</taxon>
        <taxon>Parvularculales</taxon>
        <taxon>Parvularculaceae</taxon>
        <taxon>Parvularcula</taxon>
    </lineage>
</organism>
<dbReference type="Proteomes" id="UP001142610">
    <property type="component" value="Unassembled WGS sequence"/>
</dbReference>